<dbReference type="Proteomes" id="UP000747399">
    <property type="component" value="Unassembled WGS sequence"/>
</dbReference>
<proteinExistence type="predicted"/>
<evidence type="ECO:0000313" key="3">
    <source>
        <dbReference type="Proteomes" id="UP000747399"/>
    </source>
</evidence>
<name>A0A8J4F3A2_9CHLO</name>
<keyword evidence="3" id="KW-1185">Reference proteome</keyword>
<evidence type="ECO:0000313" key="2">
    <source>
        <dbReference type="EMBL" id="GIL57978.1"/>
    </source>
</evidence>
<protein>
    <submittedName>
        <fullName evidence="2">Uncharacterized protein</fullName>
    </submittedName>
</protein>
<gene>
    <name evidence="2" type="ORF">Vafri_13181</name>
</gene>
<dbReference type="EMBL" id="BNCO01000029">
    <property type="protein sequence ID" value="GIL57978.1"/>
    <property type="molecule type" value="Genomic_DNA"/>
</dbReference>
<dbReference type="AlphaFoldDB" id="A0A8J4F3A2"/>
<accession>A0A8J4F3A2</accession>
<feature type="region of interest" description="Disordered" evidence="1">
    <location>
        <begin position="1"/>
        <end position="25"/>
    </location>
</feature>
<reference evidence="2" key="1">
    <citation type="journal article" date="2021" name="Proc. Natl. Acad. Sci. U.S.A.">
        <title>Three genomes in the algal genus Volvox reveal the fate of a haploid sex-determining region after a transition to homothallism.</title>
        <authorList>
            <person name="Yamamoto K."/>
            <person name="Hamaji T."/>
            <person name="Kawai-Toyooka H."/>
            <person name="Matsuzaki R."/>
            <person name="Takahashi F."/>
            <person name="Nishimura Y."/>
            <person name="Kawachi M."/>
            <person name="Noguchi H."/>
            <person name="Minakuchi Y."/>
            <person name="Umen J.G."/>
            <person name="Toyoda A."/>
            <person name="Nozaki H."/>
        </authorList>
    </citation>
    <scope>NUCLEOTIDE SEQUENCE</scope>
    <source>
        <strain evidence="2">NIES-3780</strain>
    </source>
</reference>
<sequence>MDGKGGKHPTTVPPFAAQTNPEPIQQQRNRAQTIANNAATGASPATAANAAYDLQFGTAQNINLLQTAKSRTNIVVLCAAPSISLSRADWICWRKTITYSMDLKTSNVKAIAEAMLPNMKPEHQLLVDAIVAEPKPCACMKFAKQLRKSAPRSRTNTSMSEIHTTTTDPSSP</sequence>
<evidence type="ECO:0000256" key="1">
    <source>
        <dbReference type="SAM" id="MobiDB-lite"/>
    </source>
</evidence>
<feature type="region of interest" description="Disordered" evidence="1">
    <location>
        <begin position="149"/>
        <end position="172"/>
    </location>
</feature>
<feature type="compositionally biased region" description="Polar residues" evidence="1">
    <location>
        <begin position="152"/>
        <end position="172"/>
    </location>
</feature>
<organism evidence="2 3">
    <name type="scientific">Volvox africanus</name>
    <dbReference type="NCBI Taxonomy" id="51714"/>
    <lineage>
        <taxon>Eukaryota</taxon>
        <taxon>Viridiplantae</taxon>
        <taxon>Chlorophyta</taxon>
        <taxon>core chlorophytes</taxon>
        <taxon>Chlorophyceae</taxon>
        <taxon>CS clade</taxon>
        <taxon>Chlamydomonadales</taxon>
        <taxon>Volvocaceae</taxon>
        <taxon>Volvox</taxon>
    </lineage>
</organism>
<comment type="caution">
    <text evidence="2">The sequence shown here is derived from an EMBL/GenBank/DDBJ whole genome shotgun (WGS) entry which is preliminary data.</text>
</comment>